<protein>
    <recommendedName>
        <fullName evidence="6">Ankyrin</fullName>
    </recommendedName>
</protein>
<accession>A0ABR2XN47</accession>
<dbReference type="Gene3D" id="1.25.40.20">
    <property type="entry name" value="Ankyrin repeat-containing domain"/>
    <property type="match status" value="3"/>
</dbReference>
<keyword evidence="2 3" id="KW-0040">ANK repeat</keyword>
<dbReference type="SUPFAM" id="SSF48403">
    <property type="entry name" value="Ankyrin repeat"/>
    <property type="match status" value="1"/>
</dbReference>
<evidence type="ECO:0008006" key="6">
    <source>
        <dbReference type="Google" id="ProtNLM"/>
    </source>
</evidence>
<keyword evidence="5" id="KW-1185">Reference proteome</keyword>
<gene>
    <name evidence="4" type="ORF">SCAR479_08080</name>
</gene>
<dbReference type="InterPro" id="IPR002110">
    <property type="entry name" value="Ankyrin_rpt"/>
</dbReference>
<reference evidence="4 5" key="1">
    <citation type="submission" date="2024-02" db="EMBL/GenBank/DDBJ databases">
        <title>First draft genome assembly of two strains of Seiridium cardinale.</title>
        <authorList>
            <person name="Emiliani G."/>
            <person name="Scali E."/>
        </authorList>
    </citation>
    <scope>NUCLEOTIDE SEQUENCE [LARGE SCALE GENOMIC DNA]</scope>
    <source>
        <strain evidence="4 5">BM-138-000479</strain>
    </source>
</reference>
<proteinExistence type="predicted"/>
<dbReference type="PANTHER" id="PTHR24198:SF165">
    <property type="entry name" value="ANKYRIN REPEAT-CONTAINING PROTEIN-RELATED"/>
    <property type="match status" value="1"/>
</dbReference>
<evidence type="ECO:0000256" key="1">
    <source>
        <dbReference type="ARBA" id="ARBA00022737"/>
    </source>
</evidence>
<dbReference type="InterPro" id="IPR036770">
    <property type="entry name" value="Ankyrin_rpt-contain_sf"/>
</dbReference>
<dbReference type="PROSITE" id="PS50088">
    <property type="entry name" value="ANK_REPEAT"/>
    <property type="match status" value="1"/>
</dbReference>
<dbReference type="Pfam" id="PF12796">
    <property type="entry name" value="Ank_2"/>
    <property type="match status" value="2"/>
</dbReference>
<organism evidence="4 5">
    <name type="scientific">Seiridium cardinale</name>
    <dbReference type="NCBI Taxonomy" id="138064"/>
    <lineage>
        <taxon>Eukaryota</taxon>
        <taxon>Fungi</taxon>
        <taxon>Dikarya</taxon>
        <taxon>Ascomycota</taxon>
        <taxon>Pezizomycotina</taxon>
        <taxon>Sordariomycetes</taxon>
        <taxon>Xylariomycetidae</taxon>
        <taxon>Amphisphaeriales</taxon>
        <taxon>Sporocadaceae</taxon>
        <taxon>Seiridium</taxon>
    </lineage>
</organism>
<sequence length="485" mass="53451">MLTLLDLPNELLHQIVTVDDEIWNSAGFDYALWLYKEEGPVANRIMKIADLSSLVRSCRRLNNVVEPVLYWRARDFLASEAAEFAAMTGNIDTLNKALGYKLDISGAGSKFKYSSLYRTQKTPLALAARYGQVAAVSWFLDHGVYVDTPASPCSILPWHFSTPLFDAISGGSVETAKLLIARGASVWKKSNRQYYWDGYRATTRPGNALHEAAQWGLTELCEHLVCDIGLDVLEPNVLGQDPLMLAVLGLAGPETLTRLVQLNAPVNGVAPAAWGCTPLARSIWQHKLTNATTLIDLGAHITPGPSHPWKPTPLQSCLIRDEENYHRIQQLKSDERIGFMNLLLRRGVDINDDNHPVHGTALRAAISSGMLPELKFLLESGADVNQVSGPHDTTALIEATRKTRRATPYILRILLKHGARIDVNVVKADCSALQLAVNYGHLDIVSDILAHFCAPNTTIERQIYVPCALINANEMEELLRGKGLA</sequence>
<comment type="caution">
    <text evidence="4">The sequence shown here is derived from an EMBL/GenBank/DDBJ whole genome shotgun (WGS) entry which is preliminary data.</text>
</comment>
<evidence type="ECO:0000313" key="4">
    <source>
        <dbReference type="EMBL" id="KAK9775104.1"/>
    </source>
</evidence>
<name>A0ABR2XN47_9PEZI</name>
<dbReference type="SMART" id="SM00248">
    <property type="entry name" value="ANK"/>
    <property type="match status" value="7"/>
</dbReference>
<dbReference type="PANTHER" id="PTHR24198">
    <property type="entry name" value="ANKYRIN REPEAT AND PROTEIN KINASE DOMAIN-CONTAINING PROTEIN"/>
    <property type="match status" value="1"/>
</dbReference>
<feature type="repeat" description="ANK" evidence="3">
    <location>
        <begin position="357"/>
        <end position="389"/>
    </location>
</feature>
<keyword evidence="1" id="KW-0677">Repeat</keyword>
<evidence type="ECO:0000256" key="3">
    <source>
        <dbReference type="PROSITE-ProRule" id="PRU00023"/>
    </source>
</evidence>
<evidence type="ECO:0000256" key="2">
    <source>
        <dbReference type="ARBA" id="ARBA00023043"/>
    </source>
</evidence>
<evidence type="ECO:0000313" key="5">
    <source>
        <dbReference type="Proteomes" id="UP001465668"/>
    </source>
</evidence>
<dbReference type="EMBL" id="JARVKM010000036">
    <property type="protein sequence ID" value="KAK9775104.1"/>
    <property type="molecule type" value="Genomic_DNA"/>
</dbReference>
<dbReference type="Proteomes" id="UP001465668">
    <property type="component" value="Unassembled WGS sequence"/>
</dbReference>